<protein>
    <submittedName>
        <fullName evidence="2">Competence protein F-related protein</fullName>
    </submittedName>
</protein>
<evidence type="ECO:0000313" key="2">
    <source>
        <dbReference type="EMBL" id="EJX11230.1"/>
    </source>
</evidence>
<organism evidence="2">
    <name type="scientific">gut metagenome</name>
    <dbReference type="NCBI Taxonomy" id="749906"/>
    <lineage>
        <taxon>unclassified sequences</taxon>
        <taxon>metagenomes</taxon>
        <taxon>organismal metagenomes</taxon>
    </lineage>
</organism>
<dbReference type="InterPro" id="IPR000836">
    <property type="entry name" value="PRTase_dom"/>
</dbReference>
<dbReference type="PANTHER" id="PTHR47505:SF1">
    <property type="entry name" value="DNA UTILIZATION PROTEIN YHGH"/>
    <property type="match status" value="1"/>
</dbReference>
<dbReference type="AlphaFoldDB" id="J9H9H7"/>
<dbReference type="Gene3D" id="3.40.50.2020">
    <property type="match status" value="1"/>
</dbReference>
<dbReference type="InterPro" id="IPR051910">
    <property type="entry name" value="ComF/GntX_DNA_util-trans"/>
</dbReference>
<reference evidence="2" key="1">
    <citation type="journal article" date="2012" name="PLoS ONE">
        <title>Gene sets for utilization of primary and secondary nutrition supplies in the distal gut of endangered iberian lynx.</title>
        <authorList>
            <person name="Alcaide M."/>
            <person name="Messina E."/>
            <person name="Richter M."/>
            <person name="Bargiela R."/>
            <person name="Peplies J."/>
            <person name="Huws S.A."/>
            <person name="Newbold C.J."/>
            <person name="Golyshin P.N."/>
            <person name="Simon M.A."/>
            <person name="Lopez G."/>
            <person name="Yakimov M.M."/>
            <person name="Ferrer M."/>
        </authorList>
    </citation>
    <scope>NUCLEOTIDE SEQUENCE</scope>
</reference>
<gene>
    <name evidence="2" type="ORF">EVA_00079</name>
</gene>
<name>J9H9H7_9ZZZZ</name>
<accession>J9H9H7</accession>
<dbReference type="EMBL" id="AMCI01000002">
    <property type="protein sequence ID" value="EJX11230.1"/>
    <property type="molecule type" value="Genomic_DNA"/>
</dbReference>
<dbReference type="PANTHER" id="PTHR47505">
    <property type="entry name" value="DNA UTILIZATION PROTEIN YHGH"/>
    <property type="match status" value="1"/>
</dbReference>
<proteinExistence type="inferred from homology"/>
<comment type="caution">
    <text evidence="2">The sequence shown here is derived from an EMBL/GenBank/DDBJ whole genome shotgun (WGS) entry which is preliminary data.</text>
</comment>
<dbReference type="SUPFAM" id="SSF53271">
    <property type="entry name" value="PRTase-like"/>
    <property type="match status" value="1"/>
</dbReference>
<dbReference type="CDD" id="cd06223">
    <property type="entry name" value="PRTases_typeI"/>
    <property type="match status" value="1"/>
</dbReference>
<evidence type="ECO:0000256" key="1">
    <source>
        <dbReference type="ARBA" id="ARBA00008007"/>
    </source>
</evidence>
<dbReference type="InterPro" id="IPR029057">
    <property type="entry name" value="PRTase-like"/>
</dbReference>
<comment type="similarity">
    <text evidence="1">Belongs to the ComF/GntX family.</text>
</comment>
<sequence length="232" mass="26089">MKWTLGIDLWNLFFPRTCRICGRILTPQEEVVCATCLCRLPRTRFHERAGNPVEQHFWGKFPLVRATSFFYYTKGGSARQLLYELKYHGHPEVGVFLGKLLAVELRMSGFFDGVDLLLPIPLHPRRQRERGYNQSERIAAGISAVTGIPVALDGVIRGRYTETQTHKGAYERWQNVQQLFVCPDTSRFAGKHVLLLDDVLTTGATLVSCADTLQDIPGIRLSVLTVAVAAES</sequence>